<dbReference type="AlphaFoldDB" id="A0A4Y2SF29"/>
<dbReference type="EMBL" id="BGPR01021168">
    <property type="protein sequence ID" value="GBN86196.1"/>
    <property type="molecule type" value="Genomic_DNA"/>
</dbReference>
<sequence length="151" mass="17124">MNVPLKANRSTAQSASTCRRRDAVEYCRQAQKSQDWASLQLKAKTLAPQTIPEPNSATEKDFGIDSENLGGVFRECCQNKGDNCQSGKCSPPSRSPINIKEDFPFRHRRTRPITQDNQSEYLRGQSQAALLHDIVSYFYILVYEVHKEEVS</sequence>
<organism evidence="1 2">
    <name type="scientific">Araneus ventricosus</name>
    <name type="common">Orbweaver spider</name>
    <name type="synonym">Epeira ventricosa</name>
    <dbReference type="NCBI Taxonomy" id="182803"/>
    <lineage>
        <taxon>Eukaryota</taxon>
        <taxon>Metazoa</taxon>
        <taxon>Ecdysozoa</taxon>
        <taxon>Arthropoda</taxon>
        <taxon>Chelicerata</taxon>
        <taxon>Arachnida</taxon>
        <taxon>Araneae</taxon>
        <taxon>Araneomorphae</taxon>
        <taxon>Entelegynae</taxon>
        <taxon>Araneoidea</taxon>
        <taxon>Araneidae</taxon>
        <taxon>Araneus</taxon>
    </lineage>
</organism>
<gene>
    <name evidence="1" type="ORF">AVEN_47143_1</name>
</gene>
<evidence type="ECO:0000313" key="1">
    <source>
        <dbReference type="EMBL" id="GBN86196.1"/>
    </source>
</evidence>
<evidence type="ECO:0000313" key="2">
    <source>
        <dbReference type="Proteomes" id="UP000499080"/>
    </source>
</evidence>
<name>A0A4Y2SF29_ARAVE</name>
<dbReference type="Proteomes" id="UP000499080">
    <property type="component" value="Unassembled WGS sequence"/>
</dbReference>
<reference evidence="1 2" key="1">
    <citation type="journal article" date="2019" name="Sci. Rep.">
        <title>Orb-weaving spider Araneus ventricosus genome elucidates the spidroin gene catalogue.</title>
        <authorList>
            <person name="Kono N."/>
            <person name="Nakamura H."/>
            <person name="Ohtoshi R."/>
            <person name="Moran D.A.P."/>
            <person name="Shinohara A."/>
            <person name="Yoshida Y."/>
            <person name="Fujiwara M."/>
            <person name="Mori M."/>
            <person name="Tomita M."/>
            <person name="Arakawa K."/>
        </authorList>
    </citation>
    <scope>NUCLEOTIDE SEQUENCE [LARGE SCALE GENOMIC DNA]</scope>
</reference>
<protein>
    <submittedName>
        <fullName evidence="1">Uncharacterized protein</fullName>
    </submittedName>
</protein>
<accession>A0A4Y2SF29</accession>
<proteinExistence type="predicted"/>
<comment type="caution">
    <text evidence="1">The sequence shown here is derived from an EMBL/GenBank/DDBJ whole genome shotgun (WGS) entry which is preliminary data.</text>
</comment>
<keyword evidence="2" id="KW-1185">Reference proteome</keyword>